<protein>
    <submittedName>
        <fullName evidence="2">Uncharacterized protein</fullName>
    </submittedName>
</protein>
<feature type="transmembrane region" description="Helical" evidence="1">
    <location>
        <begin position="12"/>
        <end position="38"/>
    </location>
</feature>
<sequence length="190" mass="21176">MTDYRSIDAIRLEIVLIAAGVLLLVSIMGILILFGVGLRPPDAYRYTVNGQRRTPWGAIYNAPNERRPTVPYRDTDDTLFTSIRRRSQSLATEIRNELGSLTHNFTTGMGSWPTSQQQEESTILDTLRSFNIDRVLSVSRHSSDADSCDTCSEFLNSPVSATGREDEPHGARIRLLSLDTKCTTSCHPEA</sequence>
<evidence type="ECO:0000313" key="2">
    <source>
        <dbReference type="EMBL" id="KAH6897225.1"/>
    </source>
</evidence>
<accession>A0A9P8WER1</accession>
<comment type="caution">
    <text evidence="2">The sequence shown here is derived from an EMBL/GenBank/DDBJ whole genome shotgun (WGS) entry which is preliminary data.</text>
</comment>
<dbReference type="OrthoDB" id="5091726at2759"/>
<proteinExistence type="predicted"/>
<keyword evidence="1" id="KW-0812">Transmembrane</keyword>
<keyword evidence="3" id="KW-1185">Reference proteome</keyword>
<dbReference type="EMBL" id="JAGPYM010000003">
    <property type="protein sequence ID" value="KAH6897225.1"/>
    <property type="molecule type" value="Genomic_DNA"/>
</dbReference>
<keyword evidence="1" id="KW-1133">Transmembrane helix</keyword>
<gene>
    <name evidence="2" type="ORF">B0T10DRAFT_180273</name>
</gene>
<organism evidence="2 3">
    <name type="scientific">Thelonectria olida</name>
    <dbReference type="NCBI Taxonomy" id="1576542"/>
    <lineage>
        <taxon>Eukaryota</taxon>
        <taxon>Fungi</taxon>
        <taxon>Dikarya</taxon>
        <taxon>Ascomycota</taxon>
        <taxon>Pezizomycotina</taxon>
        <taxon>Sordariomycetes</taxon>
        <taxon>Hypocreomycetidae</taxon>
        <taxon>Hypocreales</taxon>
        <taxon>Nectriaceae</taxon>
        <taxon>Thelonectria</taxon>
    </lineage>
</organism>
<reference evidence="2 3" key="1">
    <citation type="journal article" date="2021" name="Nat. Commun.">
        <title>Genetic determinants of endophytism in the Arabidopsis root mycobiome.</title>
        <authorList>
            <person name="Mesny F."/>
            <person name="Miyauchi S."/>
            <person name="Thiergart T."/>
            <person name="Pickel B."/>
            <person name="Atanasova L."/>
            <person name="Karlsson M."/>
            <person name="Huettel B."/>
            <person name="Barry K.W."/>
            <person name="Haridas S."/>
            <person name="Chen C."/>
            <person name="Bauer D."/>
            <person name="Andreopoulos W."/>
            <person name="Pangilinan J."/>
            <person name="LaButti K."/>
            <person name="Riley R."/>
            <person name="Lipzen A."/>
            <person name="Clum A."/>
            <person name="Drula E."/>
            <person name="Henrissat B."/>
            <person name="Kohler A."/>
            <person name="Grigoriev I.V."/>
            <person name="Martin F.M."/>
            <person name="Hacquard S."/>
        </authorList>
    </citation>
    <scope>NUCLEOTIDE SEQUENCE [LARGE SCALE GENOMIC DNA]</scope>
    <source>
        <strain evidence="2 3">MPI-CAGE-CH-0241</strain>
    </source>
</reference>
<dbReference type="AlphaFoldDB" id="A0A9P8WER1"/>
<evidence type="ECO:0000313" key="3">
    <source>
        <dbReference type="Proteomes" id="UP000777438"/>
    </source>
</evidence>
<dbReference type="Proteomes" id="UP000777438">
    <property type="component" value="Unassembled WGS sequence"/>
</dbReference>
<name>A0A9P8WER1_9HYPO</name>
<evidence type="ECO:0000256" key="1">
    <source>
        <dbReference type="SAM" id="Phobius"/>
    </source>
</evidence>
<keyword evidence="1" id="KW-0472">Membrane</keyword>